<keyword evidence="2" id="KW-0597">Phosphoprotein</keyword>
<dbReference type="GO" id="GO:0006633">
    <property type="term" value="P:fatty acid biosynthetic process"/>
    <property type="evidence" value="ECO:0007669"/>
    <property type="project" value="InterPro"/>
</dbReference>
<reference evidence="6" key="1">
    <citation type="submission" date="2023-03" db="EMBL/GenBank/DDBJ databases">
        <title>Amycolatopsis taiwanensis NBRC 103393.</title>
        <authorList>
            <person name="Ichikawa N."/>
            <person name="Sato H."/>
            <person name="Tonouchi N."/>
        </authorList>
    </citation>
    <scope>NUCLEOTIDE SEQUENCE</scope>
    <source>
        <strain evidence="6">NBRC 103393</strain>
    </source>
</reference>
<dbReference type="Pfam" id="PF07993">
    <property type="entry name" value="NAD_binding_4"/>
    <property type="match status" value="1"/>
</dbReference>
<dbReference type="InterPro" id="IPR050091">
    <property type="entry name" value="PKS_NRPS_Biosynth_Enz"/>
</dbReference>
<dbReference type="SMART" id="SM00825">
    <property type="entry name" value="PKS_KS"/>
    <property type="match status" value="1"/>
</dbReference>
<dbReference type="Pfam" id="PF22621">
    <property type="entry name" value="CurL-like_PKS_C"/>
    <property type="match status" value="1"/>
</dbReference>
<dbReference type="PANTHER" id="PTHR43775">
    <property type="entry name" value="FATTY ACID SYNTHASE"/>
    <property type="match status" value="1"/>
</dbReference>
<dbReference type="SUPFAM" id="SSF51735">
    <property type="entry name" value="NAD(P)-binding Rossmann-fold domains"/>
    <property type="match status" value="1"/>
</dbReference>
<dbReference type="InterPro" id="IPR013120">
    <property type="entry name" value="FAR_NAD-bd"/>
</dbReference>
<evidence type="ECO:0000313" key="6">
    <source>
        <dbReference type="EMBL" id="GLY70034.1"/>
    </source>
</evidence>
<dbReference type="GO" id="GO:0005886">
    <property type="term" value="C:plasma membrane"/>
    <property type="evidence" value="ECO:0007669"/>
    <property type="project" value="TreeGrafter"/>
</dbReference>
<dbReference type="InterPro" id="IPR036736">
    <property type="entry name" value="ACP-like_sf"/>
</dbReference>
<dbReference type="PANTHER" id="PTHR43775:SF37">
    <property type="entry name" value="SI:DKEY-61P9.11"/>
    <property type="match status" value="1"/>
</dbReference>
<sequence>MARATDIAVVGVGCRFPDAPGPGQYWRNIGDGLVSMRELPEEQLRAAGVPEETLRAPDFVRVAATLDGTAEFAGEFFGYSPREAELIDPAQRLFLEACWEALEAAGHPPGTGGPITGLFAGAGPSTYVLAIQVARARARGVAAVGDDPDIVLGGLPDFLSARVAYKLDLRGPSVTVQTACSSGLTAVHQAVLSLLSGECDIALAGAAAVNEPLAGWRHQPGGISSRDGFCRPFDAASTGTSFSSGVGVVALRRLTDALSDGDPVLAVVLGSAIGNDGAERSGFTAPSPGGLTGVVSSALRVADVSPGDLRYVEAHGSGTALGDQIELRGLIDACRGLGATGTGYCGLGSVKANIGHCGPAAGIAGFINAVHVVRTGALPPHPAFERPRDPGILAESPFFVSTEQGVCPDENRHVLVNSMGLGGSIATAVLAPPPAPTRPPAVAGERVRLVVSARTRAELDALCRALADEIDSGELPVADVAHTLRVGRRAFAERRVVTGSPETITRALRLPRPPAVRTMRVVNPTGDRFVPDGHDEVEAAACEAWLRGAEVDWAALSGGYGRRLTLPTYPFRRRRYWALDDLPPVGAPEPAAVTHAEVSTSESSTSDDVESGLLAIWRALFGTNAIGVDDEFGTLGGTSLLSVRMSLEVQQRYGVQINLHRAGGSRATVRRVADLVRRNVPDADQAADGDGALVDADLQLPLGELAPHGSTGRGVLLTGATGFLGAFLLAELVKTGREVHCLIRAENEDEAWRRLRAAAARYELPAPDPEQVHPVPGDLHDIGTACDGLAGRIGQVLHCAARVVFTEPYRVLRHDNVLPVIDLLKWMRGNGIGDFAFVSSVAATGEAIVGGQPVLETRDQPLDPRQGGYGVSKWAAERILERAERDGMRVRVFRPGFVLGSTVTGACNPKDVLWHLLAGGLAVGAHPLDDRALPVAPVDVVARAIAELCTAPGAVGRAYHLMAERALSLRSLFGLLADAGMPTTGSPVRDWQHAVAARALETGSEVLSSTALYELDEFRRGEHDMQADAWRPWLTSHELDPAPTGALLRKCLSHLAGAEPKFAELLPEISVDALEVR</sequence>
<dbReference type="Gene3D" id="3.40.50.720">
    <property type="entry name" value="NAD(P)-binding Rossmann-like Domain"/>
    <property type="match status" value="1"/>
</dbReference>
<dbReference type="GO" id="GO:0004315">
    <property type="term" value="F:3-oxoacyl-[acyl-carrier-protein] synthase activity"/>
    <property type="evidence" value="ECO:0007669"/>
    <property type="project" value="InterPro"/>
</dbReference>
<feature type="domain" description="Ketosynthase family 3 (KS3)" evidence="5">
    <location>
        <begin position="4"/>
        <end position="432"/>
    </location>
</feature>
<dbReference type="GO" id="GO:0071770">
    <property type="term" value="P:DIM/DIP cell wall layer assembly"/>
    <property type="evidence" value="ECO:0007669"/>
    <property type="project" value="TreeGrafter"/>
</dbReference>
<feature type="domain" description="Carrier" evidence="4">
    <location>
        <begin position="604"/>
        <end position="680"/>
    </location>
</feature>
<dbReference type="Gene3D" id="1.10.1240.100">
    <property type="match status" value="1"/>
</dbReference>
<dbReference type="InterPro" id="IPR020841">
    <property type="entry name" value="PKS_Beta-ketoAc_synthase_dom"/>
</dbReference>
<accession>A0A9W6R6L8</accession>
<dbReference type="RefSeq" id="WP_285489359.1">
    <property type="nucleotide sequence ID" value="NZ_BSTI01000020.1"/>
</dbReference>
<dbReference type="Proteomes" id="UP001165136">
    <property type="component" value="Unassembled WGS sequence"/>
</dbReference>
<dbReference type="PROSITE" id="PS50075">
    <property type="entry name" value="CARRIER"/>
    <property type="match status" value="1"/>
</dbReference>
<gene>
    <name evidence="6" type="ORF">Atai01_66530</name>
</gene>
<evidence type="ECO:0000256" key="1">
    <source>
        <dbReference type="ARBA" id="ARBA00022450"/>
    </source>
</evidence>
<evidence type="ECO:0000313" key="7">
    <source>
        <dbReference type="Proteomes" id="UP001165136"/>
    </source>
</evidence>
<dbReference type="InterPro" id="IPR014030">
    <property type="entry name" value="Ketoacyl_synth_N"/>
</dbReference>
<dbReference type="InterPro" id="IPR036291">
    <property type="entry name" value="NAD(P)-bd_dom_sf"/>
</dbReference>
<name>A0A9W6R6L8_9PSEU</name>
<dbReference type="Pfam" id="PF00550">
    <property type="entry name" value="PP-binding"/>
    <property type="match status" value="1"/>
</dbReference>
<dbReference type="SUPFAM" id="SSF47336">
    <property type="entry name" value="ACP-like"/>
    <property type="match status" value="1"/>
</dbReference>
<dbReference type="NCBIfam" id="TIGR01746">
    <property type="entry name" value="Thioester-redct"/>
    <property type="match status" value="1"/>
</dbReference>
<dbReference type="CDD" id="cd00833">
    <property type="entry name" value="PKS"/>
    <property type="match status" value="1"/>
</dbReference>
<keyword evidence="7" id="KW-1185">Reference proteome</keyword>
<dbReference type="Gene3D" id="3.40.47.10">
    <property type="match status" value="1"/>
</dbReference>
<dbReference type="InterPro" id="IPR018201">
    <property type="entry name" value="Ketoacyl_synth_AS"/>
</dbReference>
<keyword evidence="1" id="KW-0596">Phosphopantetheine</keyword>
<dbReference type="PROSITE" id="PS52004">
    <property type="entry name" value="KS3_2"/>
    <property type="match status" value="1"/>
</dbReference>
<dbReference type="InterPro" id="IPR010080">
    <property type="entry name" value="Thioester_reductase-like_dom"/>
</dbReference>
<dbReference type="InterPro" id="IPR014031">
    <property type="entry name" value="Ketoacyl_synth_C"/>
</dbReference>
<comment type="caution">
    <text evidence="6">The sequence shown here is derived from an EMBL/GenBank/DDBJ whole genome shotgun (WGS) entry which is preliminary data.</text>
</comment>
<dbReference type="Pfam" id="PF02801">
    <property type="entry name" value="Ketoacyl-synt_C"/>
    <property type="match status" value="1"/>
</dbReference>
<dbReference type="GO" id="GO:0005737">
    <property type="term" value="C:cytoplasm"/>
    <property type="evidence" value="ECO:0007669"/>
    <property type="project" value="TreeGrafter"/>
</dbReference>
<proteinExistence type="predicted"/>
<evidence type="ECO:0000256" key="2">
    <source>
        <dbReference type="ARBA" id="ARBA00022553"/>
    </source>
</evidence>
<organism evidence="6 7">
    <name type="scientific">Amycolatopsis taiwanensis</name>
    <dbReference type="NCBI Taxonomy" id="342230"/>
    <lineage>
        <taxon>Bacteria</taxon>
        <taxon>Bacillati</taxon>
        <taxon>Actinomycetota</taxon>
        <taxon>Actinomycetes</taxon>
        <taxon>Pseudonocardiales</taxon>
        <taxon>Pseudonocardiaceae</taxon>
        <taxon>Amycolatopsis</taxon>
    </lineage>
</organism>
<evidence type="ECO:0000259" key="5">
    <source>
        <dbReference type="PROSITE" id="PS52004"/>
    </source>
</evidence>
<evidence type="ECO:0008006" key="8">
    <source>
        <dbReference type="Google" id="ProtNLM"/>
    </source>
</evidence>
<evidence type="ECO:0000256" key="3">
    <source>
        <dbReference type="ARBA" id="ARBA00022679"/>
    </source>
</evidence>
<dbReference type="InterPro" id="IPR016039">
    <property type="entry name" value="Thiolase-like"/>
</dbReference>
<dbReference type="SUPFAM" id="SSF53901">
    <property type="entry name" value="Thiolase-like"/>
    <property type="match status" value="1"/>
</dbReference>
<dbReference type="GO" id="GO:0004312">
    <property type="term" value="F:fatty acid synthase activity"/>
    <property type="evidence" value="ECO:0007669"/>
    <property type="project" value="TreeGrafter"/>
</dbReference>
<dbReference type="PROSITE" id="PS00606">
    <property type="entry name" value="KS3_1"/>
    <property type="match status" value="1"/>
</dbReference>
<dbReference type="Pfam" id="PF00109">
    <property type="entry name" value="ketoacyl-synt"/>
    <property type="match status" value="1"/>
</dbReference>
<dbReference type="EMBL" id="BSTI01000020">
    <property type="protein sequence ID" value="GLY70034.1"/>
    <property type="molecule type" value="Genomic_DNA"/>
</dbReference>
<dbReference type="Gene3D" id="1.10.1200.10">
    <property type="entry name" value="ACP-like"/>
    <property type="match status" value="1"/>
</dbReference>
<dbReference type="InterPro" id="IPR009081">
    <property type="entry name" value="PP-bd_ACP"/>
</dbReference>
<protein>
    <recommendedName>
        <fullName evidence="8">Polyketide synthase type I</fullName>
    </recommendedName>
</protein>
<keyword evidence="3" id="KW-0808">Transferase</keyword>
<evidence type="ECO:0000259" key="4">
    <source>
        <dbReference type="PROSITE" id="PS50075"/>
    </source>
</evidence>
<dbReference type="AlphaFoldDB" id="A0A9W6R6L8"/>